<organism evidence="1 2">
    <name type="scientific">Ameiurus melas</name>
    <name type="common">Black bullhead</name>
    <name type="synonym">Silurus melas</name>
    <dbReference type="NCBI Taxonomy" id="219545"/>
    <lineage>
        <taxon>Eukaryota</taxon>
        <taxon>Metazoa</taxon>
        <taxon>Chordata</taxon>
        <taxon>Craniata</taxon>
        <taxon>Vertebrata</taxon>
        <taxon>Euteleostomi</taxon>
        <taxon>Actinopterygii</taxon>
        <taxon>Neopterygii</taxon>
        <taxon>Teleostei</taxon>
        <taxon>Ostariophysi</taxon>
        <taxon>Siluriformes</taxon>
        <taxon>Ictaluridae</taxon>
        <taxon>Ameiurus</taxon>
    </lineage>
</organism>
<keyword evidence="2" id="KW-1185">Reference proteome</keyword>
<evidence type="ECO:0000313" key="1">
    <source>
        <dbReference type="EMBL" id="KAF4089062.1"/>
    </source>
</evidence>
<comment type="caution">
    <text evidence="1">The sequence shown here is derived from an EMBL/GenBank/DDBJ whole genome shotgun (WGS) entry which is preliminary data.</text>
</comment>
<dbReference type="AlphaFoldDB" id="A0A7J6B1T4"/>
<evidence type="ECO:0000313" key="2">
    <source>
        <dbReference type="Proteomes" id="UP000593565"/>
    </source>
</evidence>
<accession>A0A7J6B1T4</accession>
<dbReference type="EMBL" id="JAAGNN010000005">
    <property type="protein sequence ID" value="KAF4089062.1"/>
    <property type="molecule type" value="Genomic_DNA"/>
</dbReference>
<dbReference type="Proteomes" id="UP000593565">
    <property type="component" value="Unassembled WGS sequence"/>
</dbReference>
<name>A0A7J6B1T4_AMEME</name>
<gene>
    <name evidence="1" type="ORF">AMELA_G00062190</name>
</gene>
<sequence length="192" mass="21256">MRSIGLSRSLLAISRIDVSPFPPLPPSLLPPYQGCGWLLPALTLMTDMLYRHRPPLPRHTTRGTVARSEESVPALRATRMSARVFPRFQGAARTACRGPGTPPLTGLGMNAKPRAMPRRFQTAGLSFSGHSLNLLVANRNFSGDTIGFEGSRTEKTYAARYHLESHSASEWLTLSDLFRAVKRLFCIAQCEY</sequence>
<protein>
    <submittedName>
        <fullName evidence="1">Uncharacterized protein</fullName>
    </submittedName>
</protein>
<reference evidence="1 2" key="1">
    <citation type="submission" date="2020-02" db="EMBL/GenBank/DDBJ databases">
        <title>A chromosome-scale genome assembly of the black bullhead catfish (Ameiurus melas).</title>
        <authorList>
            <person name="Wen M."/>
            <person name="Zham M."/>
            <person name="Cabau C."/>
            <person name="Klopp C."/>
            <person name="Donnadieu C."/>
            <person name="Roques C."/>
            <person name="Bouchez O."/>
            <person name="Lampietro C."/>
            <person name="Jouanno E."/>
            <person name="Herpin A."/>
            <person name="Louis A."/>
            <person name="Berthelot C."/>
            <person name="Parey E."/>
            <person name="Roest-Crollius H."/>
            <person name="Braasch I."/>
            <person name="Postlethwait J."/>
            <person name="Robinson-Rechavi M."/>
            <person name="Echchiki A."/>
            <person name="Begum T."/>
            <person name="Montfort J."/>
            <person name="Schartl M."/>
            <person name="Bobe J."/>
            <person name="Guiguen Y."/>
        </authorList>
    </citation>
    <scope>NUCLEOTIDE SEQUENCE [LARGE SCALE GENOMIC DNA]</scope>
    <source>
        <strain evidence="1">M_S1</strain>
        <tissue evidence="1">Blood</tissue>
    </source>
</reference>
<proteinExistence type="predicted"/>